<evidence type="ECO:0000313" key="2">
    <source>
        <dbReference type="Proteomes" id="UP001215598"/>
    </source>
</evidence>
<comment type="caution">
    <text evidence="1">The sequence shown here is derived from an EMBL/GenBank/DDBJ whole genome shotgun (WGS) entry which is preliminary data.</text>
</comment>
<evidence type="ECO:0000313" key="1">
    <source>
        <dbReference type="EMBL" id="KAJ7735209.1"/>
    </source>
</evidence>
<proteinExistence type="predicted"/>
<organism evidence="1 2">
    <name type="scientific">Mycena metata</name>
    <dbReference type="NCBI Taxonomy" id="1033252"/>
    <lineage>
        <taxon>Eukaryota</taxon>
        <taxon>Fungi</taxon>
        <taxon>Dikarya</taxon>
        <taxon>Basidiomycota</taxon>
        <taxon>Agaricomycotina</taxon>
        <taxon>Agaricomycetes</taxon>
        <taxon>Agaricomycetidae</taxon>
        <taxon>Agaricales</taxon>
        <taxon>Marasmiineae</taxon>
        <taxon>Mycenaceae</taxon>
        <taxon>Mycena</taxon>
    </lineage>
</organism>
<sequence length="551" mass="63259">MGEIDLQHEIQLDDDSGVVYVVYRRREQRCARRMYSAKIDGCKTAMTVALYQGPNAEQAWQKYISMHSWLRHPNFVQLYGVASIGPTYAAVFHDDLIPLRKFRNIHCNSPILSLYFRAYWSHEFRAVNDHLISMFHRAVNEDKCTLWIRASTRRLCVDDMILNDGTAWSLSYLRFGGHWKPGREDIDRMSYNGPNHEAVVISSLALSDYHKFCGNYSSHSRYFSFPVHATATFGMVVKHHSNCCKIELPVNIAFLPLQDVRDTSWTWDWDWSAPRELDSASSGPWILDGDLMPNSWRRYNLHQIFAVTGIHRYISFDSTELWLSQANHIFSSLQIRSNHNQYVVIHQVTFTWAFSPTTRSSFTSQGWLFVCPDTQLRSGPCSFRWPDCAAYWSHDPFGAVRLSPEEAEEAGFPLITLELSVFGDSWDSIAYAELRQFHQAKGFAPDSQEIARHLGHPLYQLCDEVAIETPFVHDGGIEEDNTDQHDATNMATMNDEHIYETIDSKYGDEDEKFGGLQADILLPSRGVRFLSKVPTVILALVVLCCLSYTTY</sequence>
<accession>A0AAD7I647</accession>
<evidence type="ECO:0008006" key="3">
    <source>
        <dbReference type="Google" id="ProtNLM"/>
    </source>
</evidence>
<dbReference type="AlphaFoldDB" id="A0AAD7I647"/>
<reference evidence="1" key="1">
    <citation type="submission" date="2023-03" db="EMBL/GenBank/DDBJ databases">
        <title>Massive genome expansion in bonnet fungi (Mycena s.s.) driven by repeated elements and novel gene families across ecological guilds.</title>
        <authorList>
            <consortium name="Lawrence Berkeley National Laboratory"/>
            <person name="Harder C.B."/>
            <person name="Miyauchi S."/>
            <person name="Viragh M."/>
            <person name="Kuo A."/>
            <person name="Thoen E."/>
            <person name="Andreopoulos B."/>
            <person name="Lu D."/>
            <person name="Skrede I."/>
            <person name="Drula E."/>
            <person name="Henrissat B."/>
            <person name="Morin E."/>
            <person name="Kohler A."/>
            <person name="Barry K."/>
            <person name="LaButti K."/>
            <person name="Morin E."/>
            <person name="Salamov A."/>
            <person name="Lipzen A."/>
            <person name="Mereny Z."/>
            <person name="Hegedus B."/>
            <person name="Baldrian P."/>
            <person name="Stursova M."/>
            <person name="Weitz H."/>
            <person name="Taylor A."/>
            <person name="Grigoriev I.V."/>
            <person name="Nagy L.G."/>
            <person name="Martin F."/>
            <person name="Kauserud H."/>
        </authorList>
    </citation>
    <scope>NUCLEOTIDE SEQUENCE</scope>
    <source>
        <strain evidence="1">CBHHK182m</strain>
    </source>
</reference>
<dbReference type="Proteomes" id="UP001215598">
    <property type="component" value="Unassembled WGS sequence"/>
</dbReference>
<keyword evidence="2" id="KW-1185">Reference proteome</keyword>
<name>A0AAD7I647_9AGAR</name>
<dbReference type="EMBL" id="JARKIB010000128">
    <property type="protein sequence ID" value="KAJ7735209.1"/>
    <property type="molecule type" value="Genomic_DNA"/>
</dbReference>
<protein>
    <recommendedName>
        <fullName evidence="3">Protein kinase domain-containing protein</fullName>
    </recommendedName>
</protein>
<gene>
    <name evidence="1" type="ORF">B0H16DRAFT_134107</name>
</gene>